<reference evidence="1 2" key="1">
    <citation type="journal article" date="2022" name="bioRxiv">
        <title>The genome of the oomycete Peronosclerospora sorghi, a cosmopolitan pathogen of maize and sorghum, is inflated with dispersed pseudogenes.</title>
        <authorList>
            <person name="Fletcher K."/>
            <person name="Martin F."/>
            <person name="Isakeit T."/>
            <person name="Cavanaugh K."/>
            <person name="Magill C."/>
            <person name="Michelmore R."/>
        </authorList>
    </citation>
    <scope>NUCLEOTIDE SEQUENCE [LARGE SCALE GENOMIC DNA]</scope>
    <source>
        <strain evidence="1">P6</strain>
    </source>
</reference>
<protein>
    <submittedName>
        <fullName evidence="1">Uncharacterized protein</fullName>
    </submittedName>
</protein>
<name>A0ACC0WPH7_9STRA</name>
<evidence type="ECO:0000313" key="2">
    <source>
        <dbReference type="Proteomes" id="UP001163321"/>
    </source>
</evidence>
<evidence type="ECO:0000313" key="1">
    <source>
        <dbReference type="EMBL" id="KAI9919954.1"/>
    </source>
</evidence>
<proteinExistence type="predicted"/>
<sequence>MKLTKSGATPLHDLNASIQSDDSAKARSNLRRHIVLLVGTLSMAGVVAYDVAMQTTMLSHIFKVHTLVGGSTCSPSIVNVSGIEYHSSHRYYSMLKALHPRTAPVFREKHTLLCDDSRRQDLKYDYCLPISGKKDSSLCAGADRMDLLAPDSSTTRCYASVLHMLLVEVYEELEAFGNAPIAVFGSLLGAVRNGSVIPYTEDADLAYSGKLDNETLGRALREKGYHFFFLNIWRVCVAPTHPLAARLYDPKLPLTTDYAVPYLDLYAMEKQDDTTWSMETLENKTLPNEKVQPFSQVRINELGFNTVADPEYFLTEMYGDSYMIPKPRK</sequence>
<gene>
    <name evidence="1" type="ORF">PsorP6_016013</name>
</gene>
<accession>A0ACC0WPH7</accession>
<dbReference type="EMBL" id="CM047589">
    <property type="protein sequence ID" value="KAI9919954.1"/>
    <property type="molecule type" value="Genomic_DNA"/>
</dbReference>
<dbReference type="Proteomes" id="UP001163321">
    <property type="component" value="Chromosome 10"/>
</dbReference>
<keyword evidence="2" id="KW-1185">Reference proteome</keyword>
<comment type="caution">
    <text evidence="1">The sequence shown here is derived from an EMBL/GenBank/DDBJ whole genome shotgun (WGS) entry which is preliminary data.</text>
</comment>
<organism evidence="1 2">
    <name type="scientific">Peronosclerospora sorghi</name>
    <dbReference type="NCBI Taxonomy" id="230839"/>
    <lineage>
        <taxon>Eukaryota</taxon>
        <taxon>Sar</taxon>
        <taxon>Stramenopiles</taxon>
        <taxon>Oomycota</taxon>
        <taxon>Peronosporomycetes</taxon>
        <taxon>Peronosporales</taxon>
        <taxon>Peronosporaceae</taxon>
        <taxon>Peronosclerospora</taxon>
    </lineage>
</organism>